<dbReference type="AlphaFoldDB" id="A0A2P5G0U4"/>
<organism evidence="2 3">
    <name type="scientific">Trema orientale</name>
    <name type="common">Charcoal tree</name>
    <name type="synonym">Celtis orientalis</name>
    <dbReference type="NCBI Taxonomy" id="63057"/>
    <lineage>
        <taxon>Eukaryota</taxon>
        <taxon>Viridiplantae</taxon>
        <taxon>Streptophyta</taxon>
        <taxon>Embryophyta</taxon>
        <taxon>Tracheophyta</taxon>
        <taxon>Spermatophyta</taxon>
        <taxon>Magnoliopsida</taxon>
        <taxon>eudicotyledons</taxon>
        <taxon>Gunneridae</taxon>
        <taxon>Pentapetalae</taxon>
        <taxon>rosids</taxon>
        <taxon>fabids</taxon>
        <taxon>Rosales</taxon>
        <taxon>Cannabaceae</taxon>
        <taxon>Trema</taxon>
    </lineage>
</organism>
<dbReference type="InParanoid" id="A0A2P5G0U4"/>
<accession>A0A2P5G0U4</accession>
<feature type="compositionally biased region" description="Polar residues" evidence="1">
    <location>
        <begin position="1"/>
        <end position="25"/>
    </location>
</feature>
<name>A0A2P5G0U4_TREOI</name>
<comment type="caution">
    <text evidence="2">The sequence shown here is derived from an EMBL/GenBank/DDBJ whole genome shotgun (WGS) entry which is preliminary data.</text>
</comment>
<sequence>MANTKNTTRNTGLSQNQPQSTTAAQDNPVHDQPATTAPENIIQRQDRMEDALANLQQITSQINDSLRRLAEGQMVTPPQQE</sequence>
<dbReference type="EMBL" id="JXTC01000002">
    <property type="protein sequence ID" value="POO03655.1"/>
    <property type="molecule type" value="Genomic_DNA"/>
</dbReference>
<dbReference type="Proteomes" id="UP000237000">
    <property type="component" value="Unassembled WGS sequence"/>
</dbReference>
<keyword evidence="3" id="KW-1185">Reference proteome</keyword>
<evidence type="ECO:0000313" key="2">
    <source>
        <dbReference type="EMBL" id="POO03655.1"/>
    </source>
</evidence>
<feature type="non-terminal residue" evidence="2">
    <location>
        <position position="81"/>
    </location>
</feature>
<dbReference type="OrthoDB" id="10404030at2759"/>
<gene>
    <name evidence="2" type="ORF">TorRG33x02_008600</name>
</gene>
<reference evidence="3" key="1">
    <citation type="submission" date="2016-06" db="EMBL/GenBank/DDBJ databases">
        <title>Parallel loss of symbiosis genes in relatives of nitrogen-fixing non-legume Parasponia.</title>
        <authorList>
            <person name="Van Velzen R."/>
            <person name="Holmer R."/>
            <person name="Bu F."/>
            <person name="Rutten L."/>
            <person name="Van Zeijl A."/>
            <person name="Liu W."/>
            <person name="Santuari L."/>
            <person name="Cao Q."/>
            <person name="Sharma T."/>
            <person name="Shen D."/>
            <person name="Roswanjaya Y."/>
            <person name="Wardhani T."/>
            <person name="Kalhor M.S."/>
            <person name="Jansen J."/>
            <person name="Van den Hoogen J."/>
            <person name="Gungor B."/>
            <person name="Hartog M."/>
            <person name="Hontelez J."/>
            <person name="Verver J."/>
            <person name="Yang W.-C."/>
            <person name="Schijlen E."/>
            <person name="Repin R."/>
            <person name="Schilthuizen M."/>
            <person name="Schranz E."/>
            <person name="Heidstra R."/>
            <person name="Miyata K."/>
            <person name="Fedorova E."/>
            <person name="Kohlen W."/>
            <person name="Bisseling T."/>
            <person name="Smit S."/>
            <person name="Geurts R."/>
        </authorList>
    </citation>
    <scope>NUCLEOTIDE SEQUENCE [LARGE SCALE GENOMIC DNA]</scope>
    <source>
        <strain evidence="3">cv. RG33-2</strain>
    </source>
</reference>
<protein>
    <submittedName>
        <fullName evidence="2">Uncharacterized protein</fullName>
    </submittedName>
</protein>
<evidence type="ECO:0000256" key="1">
    <source>
        <dbReference type="SAM" id="MobiDB-lite"/>
    </source>
</evidence>
<feature type="region of interest" description="Disordered" evidence="1">
    <location>
        <begin position="1"/>
        <end position="44"/>
    </location>
</feature>
<evidence type="ECO:0000313" key="3">
    <source>
        <dbReference type="Proteomes" id="UP000237000"/>
    </source>
</evidence>
<proteinExistence type="predicted"/>